<evidence type="ECO:0000256" key="6">
    <source>
        <dbReference type="SAM" id="MobiDB-lite"/>
    </source>
</evidence>
<comment type="subcellular location">
    <subcellularLocation>
        <location evidence="1">Cell projection</location>
        <location evidence="1">Cilium</location>
    </subcellularLocation>
    <subcellularLocation>
        <location evidence="2">Cytoplasm</location>
        <location evidence="2">Cytoskeleton</location>
    </subcellularLocation>
</comment>
<evidence type="ECO:0000256" key="4">
    <source>
        <dbReference type="ARBA" id="ARBA00023212"/>
    </source>
</evidence>
<dbReference type="GO" id="GO:0005881">
    <property type="term" value="C:cytoplasmic microtubule"/>
    <property type="evidence" value="ECO:0007669"/>
    <property type="project" value="TreeGrafter"/>
</dbReference>
<accession>A0A0L8H554</accession>
<dbReference type="PROSITE" id="PS51665">
    <property type="entry name" value="ENKURIN"/>
    <property type="match status" value="1"/>
</dbReference>
<feature type="domain" description="Enkurin" evidence="7">
    <location>
        <begin position="174"/>
        <end position="266"/>
    </location>
</feature>
<dbReference type="KEGG" id="obi:106872712"/>
<reference evidence="8" key="1">
    <citation type="submission" date="2015-07" db="EMBL/GenBank/DDBJ databases">
        <title>MeaNS - Measles Nucleotide Surveillance Program.</title>
        <authorList>
            <person name="Tran T."/>
            <person name="Druce J."/>
        </authorList>
    </citation>
    <scope>NUCLEOTIDE SEQUENCE</scope>
    <source>
        <strain evidence="8">UCB-OBI-ISO-001</strain>
        <tissue evidence="8">Gonad</tissue>
    </source>
</reference>
<protein>
    <recommendedName>
        <fullName evidence="7">Enkurin domain-containing protein</fullName>
    </recommendedName>
</protein>
<evidence type="ECO:0000313" key="8">
    <source>
        <dbReference type="EMBL" id="KOF84426.1"/>
    </source>
</evidence>
<evidence type="ECO:0000256" key="2">
    <source>
        <dbReference type="ARBA" id="ARBA00004245"/>
    </source>
</evidence>
<organism evidence="8">
    <name type="scientific">Octopus bimaculoides</name>
    <name type="common">California two-spotted octopus</name>
    <dbReference type="NCBI Taxonomy" id="37653"/>
    <lineage>
        <taxon>Eukaryota</taxon>
        <taxon>Metazoa</taxon>
        <taxon>Spiralia</taxon>
        <taxon>Lophotrochozoa</taxon>
        <taxon>Mollusca</taxon>
        <taxon>Cephalopoda</taxon>
        <taxon>Coleoidea</taxon>
        <taxon>Octopodiformes</taxon>
        <taxon>Octopoda</taxon>
        <taxon>Incirrata</taxon>
        <taxon>Octopodidae</taxon>
        <taxon>Octopus</taxon>
    </lineage>
</organism>
<evidence type="ECO:0000256" key="3">
    <source>
        <dbReference type="ARBA" id="ARBA00022490"/>
    </source>
</evidence>
<dbReference type="InterPro" id="IPR027012">
    <property type="entry name" value="Enkurin_dom"/>
</dbReference>
<dbReference type="OMA" id="LSTWTIP"/>
<sequence>MLHVNENGIGFTKFEKKESKPKNYMNENLKKVHQIQKLVRSKTLESHEAPKELWKSKKFHDVPSRFRGQLQKEPSAPGNFLRAHSRSGPPTRLSNEKESVEVPFEKLSLTSVDDQKQTELLRKDVDFVKRNSRAAKHHQQVRPPSSLRELDAKKKTEEDFNKYKKGVIPKYLKERQAQWVKDEEERIANIPDPTVPPGHKVLPDNERVETLELLQKNQGELLQKIQKLPLSNDSIRAQKRRQELESKLAEIDEAVKIFSRSKVFVKIED</sequence>
<evidence type="ECO:0000256" key="5">
    <source>
        <dbReference type="ARBA" id="ARBA00023273"/>
    </source>
</evidence>
<name>A0A0L8H554_OCTBM</name>
<gene>
    <name evidence="8" type="ORF">OCBIM_22022138mg</name>
</gene>
<evidence type="ECO:0000256" key="1">
    <source>
        <dbReference type="ARBA" id="ARBA00004138"/>
    </source>
</evidence>
<dbReference type="STRING" id="37653.A0A0L8H554"/>
<dbReference type="PANTHER" id="PTHR21490">
    <property type="entry name" value="ENKURIN-RELATED"/>
    <property type="match status" value="1"/>
</dbReference>
<keyword evidence="3" id="KW-0963">Cytoplasm</keyword>
<keyword evidence="5" id="KW-0966">Cell projection</keyword>
<proteinExistence type="predicted"/>
<dbReference type="AlphaFoldDB" id="A0A0L8H554"/>
<feature type="region of interest" description="Disordered" evidence="6">
    <location>
        <begin position="1"/>
        <end position="24"/>
    </location>
</feature>
<dbReference type="OrthoDB" id="10264920at2759"/>
<dbReference type="GO" id="GO:0005929">
    <property type="term" value="C:cilium"/>
    <property type="evidence" value="ECO:0007669"/>
    <property type="project" value="UniProtKB-SubCell"/>
</dbReference>
<evidence type="ECO:0000259" key="7">
    <source>
        <dbReference type="PROSITE" id="PS51665"/>
    </source>
</evidence>
<dbReference type="EMBL" id="KQ419175">
    <property type="protein sequence ID" value="KOF84426.1"/>
    <property type="molecule type" value="Genomic_DNA"/>
</dbReference>
<dbReference type="InterPro" id="IPR052102">
    <property type="entry name" value="Enkurin_domain-protein"/>
</dbReference>
<dbReference type="PANTHER" id="PTHR21490:SF2">
    <property type="entry name" value="ENKURIN DOMAIN-CONTAINING PROTEIN 1"/>
    <property type="match status" value="1"/>
</dbReference>
<feature type="region of interest" description="Disordered" evidence="6">
    <location>
        <begin position="65"/>
        <end position="100"/>
    </location>
</feature>
<dbReference type="Pfam" id="PF13864">
    <property type="entry name" value="Enkurin"/>
    <property type="match status" value="1"/>
</dbReference>
<keyword evidence="4" id="KW-0206">Cytoskeleton</keyword>